<dbReference type="GO" id="GO:0007155">
    <property type="term" value="P:cell adhesion"/>
    <property type="evidence" value="ECO:0007669"/>
    <property type="project" value="InterPro"/>
</dbReference>
<dbReference type="Pfam" id="PF02412">
    <property type="entry name" value="TSP_3"/>
    <property type="match status" value="1"/>
</dbReference>
<dbReference type="AlphaFoldDB" id="A0A1M5FDS0"/>
<evidence type="ECO:0000256" key="2">
    <source>
        <dbReference type="SAM" id="SignalP"/>
    </source>
</evidence>
<gene>
    <name evidence="3" type="ORF">SAMN05444483_103144</name>
</gene>
<reference evidence="4" key="1">
    <citation type="submission" date="2016-11" db="EMBL/GenBank/DDBJ databases">
        <authorList>
            <person name="Varghese N."/>
            <person name="Submissions S."/>
        </authorList>
    </citation>
    <scope>NUCLEOTIDE SEQUENCE [LARGE SCALE GENOMIC DNA]</scope>
    <source>
        <strain evidence="4">DSM 24579</strain>
    </source>
</reference>
<organism evidence="3 4">
    <name type="scientific">Salegentibacter echinorum</name>
    <dbReference type="NCBI Taxonomy" id="1073325"/>
    <lineage>
        <taxon>Bacteria</taxon>
        <taxon>Pseudomonadati</taxon>
        <taxon>Bacteroidota</taxon>
        <taxon>Flavobacteriia</taxon>
        <taxon>Flavobacteriales</taxon>
        <taxon>Flavobacteriaceae</taxon>
        <taxon>Salegentibacter</taxon>
    </lineage>
</organism>
<dbReference type="EMBL" id="FQVT01000003">
    <property type="protein sequence ID" value="SHF89588.1"/>
    <property type="molecule type" value="Genomic_DNA"/>
</dbReference>
<dbReference type="GO" id="GO:0005509">
    <property type="term" value="F:calcium ion binding"/>
    <property type="evidence" value="ECO:0007669"/>
    <property type="project" value="InterPro"/>
</dbReference>
<dbReference type="InterPro" id="IPR028974">
    <property type="entry name" value="TSP_type-3_rpt"/>
</dbReference>
<dbReference type="Proteomes" id="UP000183945">
    <property type="component" value="Unassembled WGS sequence"/>
</dbReference>
<feature type="chain" id="PRO_5012431836" evidence="2">
    <location>
        <begin position="25"/>
        <end position="541"/>
    </location>
</feature>
<evidence type="ECO:0000313" key="4">
    <source>
        <dbReference type="Proteomes" id="UP000183945"/>
    </source>
</evidence>
<evidence type="ECO:0000256" key="1">
    <source>
        <dbReference type="ARBA" id="ARBA00022729"/>
    </source>
</evidence>
<feature type="signal peptide" evidence="2">
    <location>
        <begin position="1"/>
        <end position="24"/>
    </location>
</feature>
<proteinExistence type="predicted"/>
<dbReference type="SUPFAM" id="SSF103647">
    <property type="entry name" value="TSP type-3 repeat"/>
    <property type="match status" value="1"/>
</dbReference>
<keyword evidence="4" id="KW-1185">Reference proteome</keyword>
<dbReference type="RefSeq" id="WP_072878013.1">
    <property type="nucleotide sequence ID" value="NZ_FQVT01000003.1"/>
</dbReference>
<dbReference type="InterPro" id="IPR003367">
    <property type="entry name" value="Thrombospondin_3-like_rpt"/>
</dbReference>
<name>A0A1M5FDS0_SALEC</name>
<dbReference type="PROSITE" id="PS51257">
    <property type="entry name" value="PROKAR_LIPOPROTEIN"/>
    <property type="match status" value="1"/>
</dbReference>
<sequence>MKKYKILMACIAIFALLFSSCSKEEDPMQNTSADKATLSFGVSLNDLLNKQPTTKSHFSDVPECSDAEPATVTISGRRAGSSGSSTFTLDVLSDDLDGDGNMDYYTDYSEDLELEPGQYILEEFIVYDDDGNVIWVAPIDDDDSGEYDGYVDNALPMEIDLKAGVKKYVDVEVLCFDDREVNQYGYLFFDLIPKKLHELCFFVNYCADNGRHYTANYSLDLWYVNDDDDDNNMQIIDGDMPNTGMNNDGDYFANPLCVAVPEPIYGEAAEDDYLYYELTLEDWDGNYGDVDNSATISGYLSWADVQEMLDRDGDDTTVDYLHLSFNCGDDDGNGNGNGGECDLEDPNADCDNDNVPNGQDQCEGFDDNMDYDGDGVPDGCDDDIDGDGVPNDVDECPETPLGVEVDEFGCEVDDSTECEFTITVDCTNYYLNGNVSEPTVIDDPAFFLGDNFNERVATITIDWSIGGDIFYVINMIDGYTLQDYQIKIYSDAALSNEICRTESGLDAEGEGAAEGTFNVSGAFSDVFYASIVANVCGDEVE</sequence>
<accession>A0A1M5FDS0</accession>
<protein>
    <submittedName>
        <fullName evidence="3">Thrombospondin type 3 repeat-containing protein</fullName>
    </submittedName>
</protein>
<dbReference type="Gene3D" id="4.10.1080.10">
    <property type="entry name" value="TSP type-3 repeat"/>
    <property type="match status" value="1"/>
</dbReference>
<dbReference type="STRING" id="1073325.SAMN05444483_103144"/>
<evidence type="ECO:0000313" key="3">
    <source>
        <dbReference type="EMBL" id="SHF89588.1"/>
    </source>
</evidence>
<keyword evidence="1 2" id="KW-0732">Signal</keyword>